<dbReference type="InterPro" id="IPR048634">
    <property type="entry name" value="SecD_SecF_C"/>
</dbReference>
<dbReference type="InterPro" id="IPR048631">
    <property type="entry name" value="SecD_1st"/>
</dbReference>
<keyword evidence="8 12" id="KW-0472">Membrane</keyword>
<dbReference type="InterPro" id="IPR022645">
    <property type="entry name" value="SecD/SecF_bac"/>
</dbReference>
<dbReference type="GO" id="GO:0043952">
    <property type="term" value="P:protein transport by the Sec complex"/>
    <property type="evidence" value="ECO:0007669"/>
    <property type="project" value="UniProtKB-UniRule"/>
</dbReference>
<feature type="transmembrane region" description="Helical" evidence="12">
    <location>
        <begin position="600"/>
        <end position="621"/>
    </location>
</feature>
<dbReference type="NCBIfam" id="NF009581">
    <property type="entry name" value="PRK13024.1-1"/>
    <property type="match status" value="1"/>
</dbReference>
<proteinExistence type="inferred from homology"/>
<keyword evidence="6 12" id="KW-1133">Transmembrane helix</keyword>
<accession>A0A2A1K8M5</accession>
<dbReference type="HAMAP" id="MF_01463_B">
    <property type="entry name" value="SecD_B"/>
    <property type="match status" value="1"/>
</dbReference>
<evidence type="ECO:0000256" key="7">
    <source>
        <dbReference type="ARBA" id="ARBA00023010"/>
    </source>
</evidence>
<feature type="transmembrane region" description="Helical" evidence="12">
    <location>
        <begin position="288"/>
        <end position="308"/>
    </location>
</feature>
<dbReference type="FunFam" id="1.20.1640.10:FF:000004">
    <property type="entry name" value="Protein translocase subunit SecD"/>
    <property type="match status" value="1"/>
</dbReference>
<keyword evidence="5 12" id="KW-0653">Protein transport</keyword>
<dbReference type="GO" id="GO:0005886">
    <property type="term" value="C:plasma membrane"/>
    <property type="evidence" value="ECO:0007669"/>
    <property type="project" value="UniProtKB-SubCell"/>
</dbReference>
<gene>
    <name evidence="13" type="primary">secF</name>
    <name evidence="12" type="synonym">secD</name>
    <name evidence="17" type="ORF">CV019_05765</name>
</gene>
<feature type="domain" description="SecDF P1 head subdomain" evidence="16">
    <location>
        <begin position="121"/>
        <end position="242"/>
    </location>
</feature>
<evidence type="ECO:0000256" key="11">
    <source>
        <dbReference type="ARBA" id="ARBA00061053"/>
    </source>
</evidence>
<evidence type="ECO:0000256" key="4">
    <source>
        <dbReference type="ARBA" id="ARBA00022692"/>
    </source>
</evidence>
<evidence type="ECO:0000256" key="2">
    <source>
        <dbReference type="ARBA" id="ARBA00022448"/>
    </source>
</evidence>
<evidence type="ECO:0000259" key="14">
    <source>
        <dbReference type="Pfam" id="PF02355"/>
    </source>
</evidence>
<dbReference type="PANTHER" id="PTHR30081">
    <property type="entry name" value="PROTEIN-EXPORT MEMBRANE PROTEIN SEC"/>
    <property type="match status" value="1"/>
</dbReference>
<dbReference type="NCBIfam" id="TIGR01129">
    <property type="entry name" value="secD"/>
    <property type="match status" value="1"/>
</dbReference>
<comment type="similarity">
    <text evidence="10">In the C-terminal section; belongs to the SecD/SecF family. SecF subfamily.</text>
</comment>
<evidence type="ECO:0000259" key="16">
    <source>
        <dbReference type="Pfam" id="PF22599"/>
    </source>
</evidence>
<feature type="domain" description="Protein export membrane protein SecD/SecF C-terminal" evidence="14">
    <location>
        <begin position="243"/>
        <end position="414"/>
    </location>
</feature>
<dbReference type="KEGG" id="shh:ShL2_01166"/>
<feature type="transmembrane region" description="Helical" evidence="12">
    <location>
        <begin position="359"/>
        <end position="380"/>
    </location>
</feature>
<feature type="transmembrane region" description="Helical" evidence="12">
    <location>
        <begin position="314"/>
        <end position="338"/>
    </location>
</feature>
<dbReference type="AlphaFoldDB" id="A0A2A1K8M5"/>
<name>A0A2A1K8M5_STAHA</name>
<dbReference type="InterPro" id="IPR022813">
    <property type="entry name" value="SecD/SecF_arch_bac"/>
</dbReference>
<feature type="domain" description="Protein translocase subunit SecDF P1" evidence="15">
    <location>
        <begin position="63"/>
        <end position="120"/>
    </location>
</feature>
<evidence type="ECO:0000313" key="18">
    <source>
        <dbReference type="Proteomes" id="UP000238153"/>
    </source>
</evidence>
<dbReference type="Gene3D" id="3.30.70.3220">
    <property type="match status" value="1"/>
</dbReference>
<reference evidence="17 18" key="1">
    <citation type="submission" date="2017-11" db="EMBL/GenBank/DDBJ databases">
        <authorList>
            <person name="Founou R.C."/>
            <person name="Founou L."/>
            <person name="Allam M."/>
            <person name="Ismail A."/>
            <person name="Essack S.Y."/>
        </authorList>
    </citation>
    <scope>NUCLEOTIDE SEQUENCE [LARGE SCALE GENOMIC DNA]</scope>
    <source>
        <strain evidence="17 18">G811N2B1</strain>
    </source>
</reference>
<dbReference type="EMBL" id="PGWX01000266">
    <property type="protein sequence ID" value="PPJ75460.1"/>
    <property type="molecule type" value="Genomic_DNA"/>
</dbReference>
<dbReference type="Pfam" id="PF22599">
    <property type="entry name" value="SecDF_P1_head"/>
    <property type="match status" value="1"/>
</dbReference>
<dbReference type="NCBIfam" id="TIGR00966">
    <property type="entry name" value="transloc_SecF"/>
    <property type="match status" value="1"/>
</dbReference>
<dbReference type="Pfam" id="PF02355">
    <property type="entry name" value="SecD_SecF_C"/>
    <property type="match status" value="2"/>
</dbReference>
<dbReference type="NCBIfam" id="NF009584">
    <property type="entry name" value="PRK13024.1-4"/>
    <property type="match status" value="1"/>
</dbReference>
<evidence type="ECO:0000256" key="6">
    <source>
        <dbReference type="ARBA" id="ARBA00022989"/>
    </source>
</evidence>
<dbReference type="Gene3D" id="1.20.1640.10">
    <property type="entry name" value="Multidrug efflux transporter AcrB transmembrane domain"/>
    <property type="match status" value="2"/>
</dbReference>
<dbReference type="STRING" id="1283.ShL2_01166"/>
<feature type="transmembrane region" description="Helical" evidence="12">
    <location>
        <begin position="265"/>
        <end position="283"/>
    </location>
</feature>
<evidence type="ECO:0000313" key="17">
    <source>
        <dbReference type="EMBL" id="PPJ75460.1"/>
    </source>
</evidence>
<feature type="transmembrane region" description="Helical" evidence="12">
    <location>
        <begin position="627"/>
        <end position="648"/>
    </location>
</feature>
<keyword evidence="7 12" id="KW-0811">Translocation</keyword>
<dbReference type="GO" id="GO:0065002">
    <property type="term" value="P:intracellular protein transmembrane transport"/>
    <property type="evidence" value="ECO:0007669"/>
    <property type="project" value="UniProtKB-UniRule"/>
</dbReference>
<keyword evidence="4 12" id="KW-0812">Transmembrane</keyword>
<dbReference type="PRINTS" id="PR01755">
    <property type="entry name" value="SECFTRNLCASE"/>
</dbReference>
<dbReference type="GO" id="GO:0006605">
    <property type="term" value="P:protein targeting"/>
    <property type="evidence" value="ECO:0007669"/>
    <property type="project" value="UniProtKB-UniRule"/>
</dbReference>
<dbReference type="InterPro" id="IPR022646">
    <property type="entry name" value="SecD/SecF_CS"/>
</dbReference>
<evidence type="ECO:0000256" key="10">
    <source>
        <dbReference type="ARBA" id="ARBA00060856"/>
    </source>
</evidence>
<dbReference type="PANTHER" id="PTHR30081:SF1">
    <property type="entry name" value="PROTEIN TRANSLOCASE SUBUNIT SECD"/>
    <property type="match status" value="1"/>
</dbReference>
<dbReference type="GO" id="GO:0015450">
    <property type="term" value="F:protein-transporting ATPase activity"/>
    <property type="evidence" value="ECO:0007669"/>
    <property type="project" value="InterPro"/>
</dbReference>
<comment type="subunit">
    <text evidence="12">Forms a complex with SecF. Part of the essential Sec protein translocation apparatus which comprises SecA, SecYEG and auxiliary proteins SecDF. Other proteins may also be involved.</text>
</comment>
<dbReference type="Proteomes" id="UP000238153">
    <property type="component" value="Unassembled WGS sequence"/>
</dbReference>
<feature type="transmembrane region" description="Helical" evidence="12">
    <location>
        <begin position="707"/>
        <end position="730"/>
    </location>
</feature>
<evidence type="ECO:0000256" key="1">
    <source>
        <dbReference type="ARBA" id="ARBA00004651"/>
    </source>
</evidence>
<feature type="transmembrane region" description="Helical" evidence="12">
    <location>
        <begin position="683"/>
        <end position="701"/>
    </location>
</feature>
<dbReference type="Pfam" id="PF21760">
    <property type="entry name" value="SecD_1st"/>
    <property type="match status" value="1"/>
</dbReference>
<evidence type="ECO:0000256" key="12">
    <source>
        <dbReference type="HAMAP-Rule" id="MF_01463"/>
    </source>
</evidence>
<dbReference type="InterPro" id="IPR005665">
    <property type="entry name" value="SecF_bac"/>
</dbReference>
<dbReference type="SUPFAM" id="SSF82866">
    <property type="entry name" value="Multidrug efflux transporter AcrB transmembrane domain"/>
    <property type="match status" value="2"/>
</dbReference>
<feature type="transmembrane region" description="Helical" evidence="12">
    <location>
        <begin position="462"/>
        <end position="480"/>
    </location>
</feature>
<comment type="caution">
    <text evidence="12">Lacks conserved residue(s) required for the propagation of feature annotation.</text>
</comment>
<evidence type="ECO:0000256" key="8">
    <source>
        <dbReference type="ARBA" id="ARBA00023136"/>
    </source>
</evidence>
<comment type="caution">
    <text evidence="17">The sequence shown here is derived from an EMBL/GenBank/DDBJ whole genome shotgun (WGS) entry which is preliminary data.</text>
</comment>
<protein>
    <recommendedName>
        <fullName evidence="12 13">Multifunctional fusion protein</fullName>
    </recommendedName>
    <domain>
        <recommendedName>
            <fullName evidence="12">Protein translocase subunit SecD</fullName>
        </recommendedName>
    </domain>
    <domain>
        <recommendedName>
            <fullName evidence="13">Protein-export membrane protein SecF</fullName>
        </recommendedName>
    </domain>
</protein>
<keyword evidence="2 12" id="KW-0813">Transport</keyword>
<comment type="similarity">
    <text evidence="13">Belongs to the SecD/SecF family. SecF subfamily.</text>
</comment>
<dbReference type="HAMAP" id="MF_01464_B">
    <property type="entry name" value="SecF_B"/>
    <property type="match status" value="1"/>
</dbReference>
<comment type="similarity">
    <text evidence="12">Belongs to the SecD/SecF family. SecD subfamily.</text>
</comment>
<sequence>MKKFSRIIAFILIVAVLFVGMGLTYKNVVKNVNLGLDLQGGFEVLYQVKPLDGDKKIDEKALQSTARTLENRVNVLGVSEPHIQVEDPDRIRVQLAGVKDPDEARKILSSQANLTIRDANDKVKLTGKDIVQGSAKQEFKQGTNEPAVTFKLKDRAKFKKVTEEISKKQENMMVVWLDYKKGDSYHKELEKPEDKRKYVSAASVDQPINSDSVEISGGFHGQQGVERAKQIAELLNAGSLPVDLKEIYSNSVGAQFGQDALDKTIFASAIGVAIIYLFMVGFYRLPGLVAIIALTVYIYLTLVAFNFISGVLTLPGLAALVLGVGMAVDANIIMYERIKDELRIGRTLKQAYSKANKSSFLTIFDSNLTTVIAAGVLFFFGESSVKGFATMLLLGILMIFVTAVFLSRGLLSLLVSSNYFKKKFWLFGVSKKNRHDINEGVDVHDLKTSYEKWNFVKLAKPLIGFSILILIVGIVILSIFKLNLGIDFSAGTRVDIDSDTKLSQPKVERTMKDMGLTPDQVQINGSDNKQATVQFKKDLSKNEVVELNKKVNNEYGHKPTVNTVSPMIGQELAKNAMKALIYAAIGIIIYVSLRFEWRMGLSSVLALLHDVFMIVALFSLLRLEVDITFIAAVLTIVGYSINDTIVTFDRVRENLHKIKVITKPEQIDYIVNRSIRQTMTRSVNTVLTVIVVVVAILIFGASSLFNFSLALLIGLVSGVFSSVFIAVPLWGIMKKRQLKKADNGKLTVYKEKKSNDEKILV</sequence>
<feature type="transmembrane region" description="Helical" evidence="12">
    <location>
        <begin position="576"/>
        <end position="593"/>
    </location>
</feature>
<comment type="subcellular location">
    <subcellularLocation>
        <location evidence="1 12">Cell membrane</location>
        <topology evidence="1 12">Multi-pass membrane protein</topology>
    </subcellularLocation>
</comment>
<dbReference type="InterPro" id="IPR005791">
    <property type="entry name" value="SecD"/>
</dbReference>
<feature type="domain" description="Protein export membrane protein SecD/SecF C-terminal" evidence="14">
    <location>
        <begin position="549"/>
        <end position="735"/>
    </location>
</feature>
<evidence type="ECO:0000256" key="5">
    <source>
        <dbReference type="ARBA" id="ARBA00022927"/>
    </source>
</evidence>
<evidence type="ECO:0000256" key="3">
    <source>
        <dbReference type="ARBA" id="ARBA00022475"/>
    </source>
</evidence>
<dbReference type="InterPro" id="IPR054384">
    <property type="entry name" value="SecDF_P1_head"/>
</dbReference>
<dbReference type="FunFam" id="1.20.1640.10:FF:000024">
    <property type="entry name" value="Multifunctional fusion protein"/>
    <property type="match status" value="1"/>
</dbReference>
<dbReference type="Pfam" id="PF07549">
    <property type="entry name" value="Sec_GG"/>
    <property type="match status" value="2"/>
</dbReference>
<comment type="similarity">
    <text evidence="11">In the N-terminal section; belongs to the SecD/SecF family. SecD subfamily.</text>
</comment>
<comment type="function">
    <text evidence="9 12">Part of the Sec protein translocase complex. Interacts with the SecYEG preprotein conducting channel. SecDF uses the proton motive force (PMF) to complete protein translocation after the ATP-dependent function of SecA.</text>
</comment>
<dbReference type="InterPro" id="IPR055344">
    <property type="entry name" value="SecD_SecF_C_bact"/>
</dbReference>
<evidence type="ECO:0000259" key="15">
    <source>
        <dbReference type="Pfam" id="PF21760"/>
    </source>
</evidence>
<feature type="transmembrane region" description="Helical" evidence="12">
    <location>
        <begin position="392"/>
        <end position="415"/>
    </location>
</feature>
<dbReference type="RefSeq" id="WP_016930845.1">
    <property type="nucleotide sequence ID" value="NZ_CAJCFW010000010.1"/>
</dbReference>
<comment type="subunit">
    <text evidence="13">Forms a complex with SecD. Part of the essential Sec protein translocation apparatus which comprises SecA, SecYEG and auxiliary proteins SecDF. Other proteins may also be involved.</text>
</comment>
<keyword evidence="3 12" id="KW-1003">Cell membrane</keyword>
<dbReference type="NCBIfam" id="TIGR00916">
    <property type="entry name" value="2A0604s01"/>
    <property type="match status" value="2"/>
</dbReference>
<organism evidence="17 18">
    <name type="scientific">Staphylococcus haemolyticus</name>
    <dbReference type="NCBI Taxonomy" id="1283"/>
    <lineage>
        <taxon>Bacteria</taxon>
        <taxon>Bacillati</taxon>
        <taxon>Bacillota</taxon>
        <taxon>Bacilli</taxon>
        <taxon>Bacillales</taxon>
        <taxon>Staphylococcaceae</taxon>
        <taxon>Staphylococcus</taxon>
    </lineage>
</organism>
<evidence type="ECO:0000256" key="13">
    <source>
        <dbReference type="HAMAP-Rule" id="MF_01464"/>
    </source>
</evidence>
<evidence type="ECO:0000256" key="9">
    <source>
        <dbReference type="ARBA" id="ARBA00059018"/>
    </source>
</evidence>